<evidence type="ECO:0000313" key="1">
    <source>
        <dbReference type="EMBL" id="KAL0959167.1"/>
    </source>
</evidence>
<gene>
    <name evidence="1" type="ORF">HGRIS_014452</name>
</gene>
<keyword evidence="2" id="KW-1185">Reference proteome</keyword>
<proteinExistence type="predicted"/>
<reference evidence="2" key="1">
    <citation type="submission" date="2024-06" db="EMBL/GenBank/DDBJ databases">
        <title>Multi-omics analyses provide insights into the biosynthesis of the anticancer antibiotic pleurotin in Hohenbuehelia grisea.</title>
        <authorList>
            <person name="Weaver J.A."/>
            <person name="Alberti F."/>
        </authorList>
    </citation>
    <scope>NUCLEOTIDE SEQUENCE [LARGE SCALE GENOMIC DNA]</scope>
    <source>
        <strain evidence="2">T-177</strain>
    </source>
</reference>
<name>A0ABR3JUG7_9AGAR</name>
<accession>A0ABR3JUG7</accession>
<evidence type="ECO:0000313" key="2">
    <source>
        <dbReference type="Proteomes" id="UP001556367"/>
    </source>
</evidence>
<sequence>MRPAAFTGWTLRLGLRSPGDGFPTVPFIHCFPDRSRTTDPRTLRSPAILLITPDFLHMYAWHADPGVFALLSSVKGRTLRIPPDDPCPALPASPNLIPPHSPRALFAISSLIVYFVDDRDALAVSSRHWYIERFSSRRSFGMSRAFSQSQPSQYSLGFKLPRILADSITLLDATKTQRRGRGQDRQLSGKRSGILFLFKTCNLTI</sequence>
<dbReference type="Proteomes" id="UP001556367">
    <property type="component" value="Unassembled WGS sequence"/>
</dbReference>
<comment type="caution">
    <text evidence="1">The sequence shown here is derived from an EMBL/GenBank/DDBJ whole genome shotgun (WGS) entry which is preliminary data.</text>
</comment>
<protein>
    <submittedName>
        <fullName evidence="1">Uncharacterized protein</fullName>
    </submittedName>
</protein>
<organism evidence="1 2">
    <name type="scientific">Hohenbuehelia grisea</name>
    <dbReference type="NCBI Taxonomy" id="104357"/>
    <lineage>
        <taxon>Eukaryota</taxon>
        <taxon>Fungi</taxon>
        <taxon>Dikarya</taxon>
        <taxon>Basidiomycota</taxon>
        <taxon>Agaricomycotina</taxon>
        <taxon>Agaricomycetes</taxon>
        <taxon>Agaricomycetidae</taxon>
        <taxon>Agaricales</taxon>
        <taxon>Pleurotineae</taxon>
        <taxon>Pleurotaceae</taxon>
        <taxon>Hohenbuehelia</taxon>
    </lineage>
</organism>
<dbReference type="EMBL" id="JASNQZ010000003">
    <property type="protein sequence ID" value="KAL0959167.1"/>
    <property type="molecule type" value="Genomic_DNA"/>
</dbReference>